<evidence type="ECO:0000313" key="2">
    <source>
        <dbReference type="Proteomes" id="UP000503349"/>
    </source>
</evidence>
<name>A0A6G1QYN9_CHAAH</name>
<protein>
    <submittedName>
        <fullName evidence="1">Uncharacterized protein</fullName>
    </submittedName>
</protein>
<dbReference type="Proteomes" id="UP000503349">
    <property type="component" value="Chromosome 1"/>
</dbReference>
<evidence type="ECO:0000313" key="1">
    <source>
        <dbReference type="EMBL" id="KAF3707429.1"/>
    </source>
</evidence>
<gene>
    <name evidence="1" type="ORF">EXN66_Car000602</name>
</gene>
<dbReference type="AlphaFoldDB" id="A0A6G1QYN9"/>
<proteinExistence type="predicted"/>
<organism evidence="1 2">
    <name type="scientific">Channa argus</name>
    <name type="common">Northern snakehead</name>
    <name type="synonym">Ophicephalus argus</name>
    <dbReference type="NCBI Taxonomy" id="215402"/>
    <lineage>
        <taxon>Eukaryota</taxon>
        <taxon>Metazoa</taxon>
        <taxon>Chordata</taxon>
        <taxon>Craniata</taxon>
        <taxon>Vertebrata</taxon>
        <taxon>Euteleostomi</taxon>
        <taxon>Actinopterygii</taxon>
        <taxon>Neopterygii</taxon>
        <taxon>Teleostei</taxon>
        <taxon>Neoteleostei</taxon>
        <taxon>Acanthomorphata</taxon>
        <taxon>Anabantaria</taxon>
        <taxon>Anabantiformes</taxon>
        <taxon>Channoidei</taxon>
        <taxon>Channidae</taxon>
        <taxon>Channa</taxon>
    </lineage>
</organism>
<dbReference type="EMBL" id="CM015712">
    <property type="protein sequence ID" value="KAF3707429.1"/>
    <property type="molecule type" value="Genomic_DNA"/>
</dbReference>
<sequence>MCKSPRQSMWAATEAWCSAPSSEHCSLSLPFLRRCAPLSNCLWRFPVSVCTGRVHCEAHDPQILRFKGVFVNPDLSG</sequence>
<accession>A0A6G1QYN9</accession>
<keyword evidence="2" id="KW-1185">Reference proteome</keyword>
<reference evidence="2" key="2">
    <citation type="submission" date="2019-02" db="EMBL/GenBank/DDBJ databases">
        <title>Opniocepnalus argus Var Kimnra genome.</title>
        <authorList>
            <person name="Zhou C."/>
            <person name="Xiao S."/>
        </authorList>
    </citation>
    <scope>NUCLEOTIDE SEQUENCE [LARGE SCALE GENOMIC DNA]</scope>
</reference>
<reference evidence="1 2" key="1">
    <citation type="submission" date="2019-02" db="EMBL/GenBank/DDBJ databases">
        <title>Opniocepnalus argus genome.</title>
        <authorList>
            <person name="Zhou C."/>
            <person name="Xiao S."/>
        </authorList>
    </citation>
    <scope>NUCLEOTIDE SEQUENCE [LARGE SCALE GENOMIC DNA]</scope>
    <source>
        <strain evidence="1">OARG1902GOOAL</strain>
        <tissue evidence="1">Muscle</tissue>
    </source>
</reference>